<dbReference type="Pfam" id="PF00560">
    <property type="entry name" value="LRR_1"/>
    <property type="match status" value="6"/>
</dbReference>
<protein>
    <recommendedName>
        <fullName evidence="2">non-specific serine/threonine protein kinase</fullName>
        <ecNumber evidence="2">2.7.11.1</ecNumber>
    </recommendedName>
</protein>
<keyword evidence="9" id="KW-0547">Nucleotide-binding</keyword>
<dbReference type="AlphaFoldDB" id="A0A835UE25"/>
<keyword evidence="11" id="KW-1133">Transmembrane helix</keyword>
<accession>A0A835UE25</accession>
<evidence type="ECO:0000256" key="14">
    <source>
        <dbReference type="SAM" id="SignalP"/>
    </source>
</evidence>
<dbReference type="Pfam" id="PF11721">
    <property type="entry name" value="Malectin"/>
    <property type="match status" value="1"/>
</dbReference>
<reference evidence="16 17" key="1">
    <citation type="journal article" date="2020" name="Nat. Food">
        <title>A phased Vanilla planifolia genome enables genetic improvement of flavour and production.</title>
        <authorList>
            <person name="Hasing T."/>
            <person name="Tang H."/>
            <person name="Brym M."/>
            <person name="Khazi F."/>
            <person name="Huang T."/>
            <person name="Chambers A.H."/>
        </authorList>
    </citation>
    <scope>NUCLEOTIDE SEQUENCE [LARGE SCALE GENOMIC DNA]</scope>
    <source>
        <tissue evidence="16">Leaf</tissue>
    </source>
</reference>
<keyword evidence="13" id="KW-0325">Glycoprotein</keyword>
<dbReference type="GO" id="GO:0004674">
    <property type="term" value="F:protein serine/threonine kinase activity"/>
    <property type="evidence" value="ECO:0007669"/>
    <property type="project" value="UniProtKB-EC"/>
</dbReference>
<dbReference type="PANTHER" id="PTHR48006:SF60">
    <property type="entry name" value="PROTEIN KINASE DOMAIN-CONTAINING PROTEIN"/>
    <property type="match status" value="1"/>
</dbReference>
<evidence type="ECO:0000256" key="9">
    <source>
        <dbReference type="ARBA" id="ARBA00022741"/>
    </source>
</evidence>
<evidence type="ECO:0000256" key="7">
    <source>
        <dbReference type="ARBA" id="ARBA00022729"/>
    </source>
</evidence>
<dbReference type="GO" id="GO:0005524">
    <property type="term" value="F:ATP binding"/>
    <property type="evidence" value="ECO:0007669"/>
    <property type="project" value="UniProtKB-KW"/>
</dbReference>
<keyword evidence="4" id="KW-0433">Leucine-rich repeat</keyword>
<feature type="chain" id="PRO_5032624310" description="non-specific serine/threonine protein kinase" evidence="14">
    <location>
        <begin position="23"/>
        <end position="546"/>
    </location>
</feature>
<evidence type="ECO:0000256" key="6">
    <source>
        <dbReference type="ARBA" id="ARBA00022692"/>
    </source>
</evidence>
<keyword evidence="12" id="KW-0472">Membrane</keyword>
<feature type="signal peptide" evidence="14">
    <location>
        <begin position="1"/>
        <end position="22"/>
    </location>
</feature>
<keyword evidence="7 14" id="KW-0732">Signal</keyword>
<evidence type="ECO:0000256" key="4">
    <source>
        <dbReference type="ARBA" id="ARBA00022614"/>
    </source>
</evidence>
<dbReference type="FunFam" id="3.80.10.10:FF:000095">
    <property type="entry name" value="LRR receptor-like serine/threonine-protein kinase GSO1"/>
    <property type="match status" value="1"/>
</dbReference>
<dbReference type="Proteomes" id="UP000639772">
    <property type="component" value="Chromosome 12"/>
</dbReference>
<evidence type="ECO:0000256" key="2">
    <source>
        <dbReference type="ARBA" id="ARBA00012513"/>
    </source>
</evidence>
<dbReference type="GO" id="GO:0016020">
    <property type="term" value="C:membrane"/>
    <property type="evidence" value="ECO:0007669"/>
    <property type="project" value="UniProtKB-SubCell"/>
</dbReference>
<dbReference type="OrthoDB" id="4062651at2759"/>
<sequence length="546" mass="61000">MRRLRNRLLLLMLLLSLTCFKAGWRCQAQSLVAEEVDALKLINAKMRVGWDFSVDPCSESKEWVDPTSNEDVARNVTCDRDLNNVYHVTSISLKSQSLTGVLPAEFANLTSLKNLDLSRNYLNGSIPSEWARLPIVTLSLLGNRISGRIPEELGNMTTLESLVLEDNQLEGPIPASIGKLKNLSRLLLSANNLSGELPESLGNLMNMEDFRIDGNPFSGKIPSFIGNWVKLNELDIQGTSLEGPFPPSFVNLTNITSLKVTDLRGMNGEFPPIENMKNMKYLVLRNMSINGQLPDFIGDMSQLKRLDLSFNNLTGQIPDNYSALHESIDYMFLTSNMLSGTIPPWILKSNKNLDLSFNNFNGSNTPSNCQSGNVNFVGSYSSTKNYSIQDCLSEDDSCLGEKKNFNFSINCGGKMVTIGDLVYEEDSTPKGSSYFTISKSKKWAYSSTGLFWRAKSPDFTTVNTSRLNMTDVGLYTTARLSPLSLRYYGLCLQKGNYTISLHFAEIMFIDDETYFSVGKRLFDVSIQVRVLIHNYTTANKGVRIIL</sequence>
<evidence type="ECO:0000313" key="16">
    <source>
        <dbReference type="EMBL" id="KAG0459564.1"/>
    </source>
</evidence>
<dbReference type="Gene3D" id="3.80.10.10">
    <property type="entry name" value="Ribonuclease Inhibitor"/>
    <property type="match status" value="3"/>
</dbReference>
<dbReference type="EC" id="2.7.11.1" evidence="2"/>
<dbReference type="PANTHER" id="PTHR48006">
    <property type="entry name" value="LEUCINE-RICH REPEAT-CONTAINING PROTEIN DDB_G0281931-RELATED"/>
    <property type="match status" value="1"/>
</dbReference>
<keyword evidence="8" id="KW-0677">Repeat</keyword>
<keyword evidence="3" id="KW-0597">Phosphoprotein</keyword>
<name>A0A835UE25_VANPL</name>
<evidence type="ECO:0000259" key="15">
    <source>
        <dbReference type="Pfam" id="PF11721"/>
    </source>
</evidence>
<keyword evidence="10" id="KW-0067">ATP-binding</keyword>
<evidence type="ECO:0000256" key="13">
    <source>
        <dbReference type="ARBA" id="ARBA00023180"/>
    </source>
</evidence>
<dbReference type="Gene3D" id="2.60.120.430">
    <property type="entry name" value="Galactose-binding lectin"/>
    <property type="match status" value="1"/>
</dbReference>
<organism evidence="16 17">
    <name type="scientific">Vanilla planifolia</name>
    <name type="common">Vanilla</name>
    <dbReference type="NCBI Taxonomy" id="51239"/>
    <lineage>
        <taxon>Eukaryota</taxon>
        <taxon>Viridiplantae</taxon>
        <taxon>Streptophyta</taxon>
        <taxon>Embryophyta</taxon>
        <taxon>Tracheophyta</taxon>
        <taxon>Spermatophyta</taxon>
        <taxon>Magnoliopsida</taxon>
        <taxon>Liliopsida</taxon>
        <taxon>Asparagales</taxon>
        <taxon>Orchidaceae</taxon>
        <taxon>Vanilloideae</taxon>
        <taxon>Vanilleae</taxon>
        <taxon>Vanilla</taxon>
    </lineage>
</organism>
<dbReference type="InterPro" id="IPR021720">
    <property type="entry name" value="Malectin_dom"/>
</dbReference>
<comment type="subcellular location">
    <subcellularLocation>
        <location evidence="1">Membrane</location>
        <topology evidence="1">Single-pass membrane protein</topology>
    </subcellularLocation>
</comment>
<gene>
    <name evidence="16" type="ORF">HPP92_022692</name>
</gene>
<evidence type="ECO:0000313" key="17">
    <source>
        <dbReference type="Proteomes" id="UP000639772"/>
    </source>
</evidence>
<evidence type="ECO:0000256" key="11">
    <source>
        <dbReference type="ARBA" id="ARBA00022989"/>
    </source>
</evidence>
<evidence type="ECO:0000256" key="8">
    <source>
        <dbReference type="ARBA" id="ARBA00022737"/>
    </source>
</evidence>
<comment type="caution">
    <text evidence="16">The sequence shown here is derived from an EMBL/GenBank/DDBJ whole genome shotgun (WGS) entry which is preliminary data.</text>
</comment>
<evidence type="ECO:0000256" key="10">
    <source>
        <dbReference type="ARBA" id="ARBA00022840"/>
    </source>
</evidence>
<dbReference type="InterPro" id="IPR051824">
    <property type="entry name" value="LRR_Rcpt-Like_S/T_Kinase"/>
</dbReference>
<feature type="domain" description="Malectin" evidence="15">
    <location>
        <begin position="407"/>
        <end position="535"/>
    </location>
</feature>
<evidence type="ECO:0000256" key="12">
    <source>
        <dbReference type="ARBA" id="ARBA00023136"/>
    </source>
</evidence>
<dbReference type="EMBL" id="JADCNM010000012">
    <property type="protein sequence ID" value="KAG0459564.1"/>
    <property type="molecule type" value="Genomic_DNA"/>
</dbReference>
<dbReference type="InterPro" id="IPR001611">
    <property type="entry name" value="Leu-rich_rpt"/>
</dbReference>
<dbReference type="InterPro" id="IPR032675">
    <property type="entry name" value="LRR_dom_sf"/>
</dbReference>
<proteinExistence type="predicted"/>
<evidence type="ECO:0000256" key="1">
    <source>
        <dbReference type="ARBA" id="ARBA00004167"/>
    </source>
</evidence>
<keyword evidence="5" id="KW-0808">Transferase</keyword>
<dbReference type="SUPFAM" id="SSF52058">
    <property type="entry name" value="L domain-like"/>
    <property type="match status" value="1"/>
</dbReference>
<keyword evidence="6" id="KW-0812">Transmembrane</keyword>
<evidence type="ECO:0000256" key="3">
    <source>
        <dbReference type="ARBA" id="ARBA00022553"/>
    </source>
</evidence>
<evidence type="ECO:0000256" key="5">
    <source>
        <dbReference type="ARBA" id="ARBA00022679"/>
    </source>
</evidence>